<dbReference type="eggNOG" id="COG1653">
    <property type="taxonomic scope" value="Bacteria"/>
</dbReference>
<dbReference type="Pfam" id="PF12010">
    <property type="entry name" value="DUF3502"/>
    <property type="match status" value="1"/>
</dbReference>
<evidence type="ECO:0000313" key="4">
    <source>
        <dbReference type="EMBL" id="EMS70945.1"/>
    </source>
</evidence>
<evidence type="ECO:0000259" key="3">
    <source>
        <dbReference type="Pfam" id="PF12010"/>
    </source>
</evidence>
<dbReference type="EMBL" id="AORV01000045">
    <property type="protein sequence ID" value="EMS70945.1"/>
    <property type="molecule type" value="Genomic_DNA"/>
</dbReference>
<keyword evidence="4" id="KW-0762">Sugar transport</keyword>
<evidence type="ECO:0000313" key="5">
    <source>
        <dbReference type="Proteomes" id="UP000014155"/>
    </source>
</evidence>
<reference evidence="4 5" key="1">
    <citation type="journal article" date="2013" name="Genome Announc.">
        <title>Draft Genome Sequence of the Cellulolytic, Mesophilic, Anaerobic Bacterium Clostridium termitidis Strain CT1112 (DSM 5398).</title>
        <authorList>
            <person name="Lal S."/>
            <person name="Ramachandran U."/>
            <person name="Zhang X."/>
            <person name="Munir R."/>
            <person name="Sparling R."/>
            <person name="Levin D.B."/>
        </authorList>
    </citation>
    <scope>NUCLEOTIDE SEQUENCE [LARGE SCALE GENOMIC DNA]</scope>
    <source>
        <strain evidence="4 5">CT1112</strain>
    </source>
</reference>
<dbReference type="Proteomes" id="UP000014155">
    <property type="component" value="Unassembled WGS sequence"/>
</dbReference>
<organism evidence="4 5">
    <name type="scientific">Ruminiclostridium cellobioparum subsp. termitidis CT1112</name>
    <dbReference type="NCBI Taxonomy" id="1195236"/>
    <lineage>
        <taxon>Bacteria</taxon>
        <taxon>Bacillati</taxon>
        <taxon>Bacillota</taxon>
        <taxon>Clostridia</taxon>
        <taxon>Eubacteriales</taxon>
        <taxon>Oscillospiraceae</taxon>
        <taxon>Ruminiclostridium</taxon>
    </lineage>
</organism>
<evidence type="ECO:0000256" key="1">
    <source>
        <dbReference type="SAM" id="MobiDB-lite"/>
    </source>
</evidence>
<dbReference type="PANTHER" id="PTHR43649:SF12">
    <property type="entry name" value="DIACETYLCHITOBIOSE BINDING PROTEIN DASA"/>
    <property type="match status" value="1"/>
</dbReference>
<dbReference type="SUPFAM" id="SSF53850">
    <property type="entry name" value="Periplasmic binding protein-like II"/>
    <property type="match status" value="1"/>
</dbReference>
<keyword evidence="4" id="KW-0813">Transport</keyword>
<dbReference type="Gene3D" id="3.40.190.10">
    <property type="entry name" value="Periplasmic binding protein-like II"/>
    <property type="match status" value="2"/>
</dbReference>
<keyword evidence="2" id="KW-0732">Signal</keyword>
<feature type="domain" description="DUF3502" evidence="3">
    <location>
        <begin position="441"/>
        <end position="508"/>
    </location>
</feature>
<dbReference type="InterPro" id="IPR022627">
    <property type="entry name" value="DUF3502"/>
</dbReference>
<dbReference type="PANTHER" id="PTHR43649">
    <property type="entry name" value="ARABINOSE-BINDING PROTEIN-RELATED"/>
    <property type="match status" value="1"/>
</dbReference>
<dbReference type="STRING" id="1195236.CTER_3284"/>
<proteinExistence type="predicted"/>
<dbReference type="PROSITE" id="PS51257">
    <property type="entry name" value="PROKAR_LIPOPROTEIN"/>
    <property type="match status" value="1"/>
</dbReference>
<dbReference type="RefSeq" id="WP_004627454.1">
    <property type="nucleotide sequence ID" value="NZ_AORV01000045.1"/>
</dbReference>
<dbReference type="InterPro" id="IPR050490">
    <property type="entry name" value="Bact_solute-bd_prot1"/>
</dbReference>
<name>S0FH31_RUMCE</name>
<dbReference type="PATRIC" id="fig|1195236.3.peg.3507"/>
<feature type="chain" id="PRO_5038979577" evidence="2">
    <location>
        <begin position="23"/>
        <end position="510"/>
    </location>
</feature>
<keyword evidence="5" id="KW-1185">Reference proteome</keyword>
<accession>S0FH31</accession>
<sequence>MLNLKKALSVIVVLALSTSMLIGCGKSSGQPAAESTSNAGTNSTAAMSTETGGGVPKDFVELKVLYPGDMSGRMEDFLNNEYKDRLKNDLNMSLEVMYSPWDQYWNKKDMMLAANEQIDWYWDGFSNLSQITSKNQNIPLDDLLKYAPDLLKAIPMENINAAKINGKIMGIPATNAPTSAMLQQVDIRQDLLEAVGMSEIKTTADLKQFGEKVKAKYPDMNAGSHPVISALAREFSDQGLIFITDSFMLCAGQDDNKIYSFYETDAYKKLCEYNRELYLEKLYTDDVTIKYNEGDARMKTGKYIWGEASLGKNLEIIQDVRKNAPDAKLETYLIAPEKPKYRASPSGEVICISPTSANPERTVMYLNWIFKNQDNYLTTIYGVKDKDYKIENNRIKLLTNDSFFYEWMFRNVNYQMFTDDVSDKYIETYKNWDKDSKLSNTFGFVFDSSSVKTEEARIKDVVGKQLVPMSTGFIDSKDNYEKAMKALKTAGIDKYREECQKQFDAFLAGK</sequence>
<feature type="compositionally biased region" description="Polar residues" evidence="1">
    <location>
        <begin position="27"/>
        <end position="50"/>
    </location>
</feature>
<gene>
    <name evidence="4" type="ORF">CTER_3284</name>
</gene>
<protein>
    <submittedName>
        <fullName evidence="4">ABC-type sugar transport system, periplasmic component</fullName>
    </submittedName>
</protein>
<evidence type="ECO:0000256" key="2">
    <source>
        <dbReference type="SAM" id="SignalP"/>
    </source>
</evidence>
<dbReference type="AlphaFoldDB" id="S0FH31"/>
<feature type="signal peptide" evidence="2">
    <location>
        <begin position="1"/>
        <end position="22"/>
    </location>
</feature>
<comment type="caution">
    <text evidence="4">The sequence shown here is derived from an EMBL/GenBank/DDBJ whole genome shotgun (WGS) entry which is preliminary data.</text>
</comment>
<feature type="region of interest" description="Disordered" evidence="1">
    <location>
        <begin position="27"/>
        <end position="52"/>
    </location>
</feature>